<organism evidence="3 4">
    <name type="scientific">Arenimonas metalli CF5-1</name>
    <dbReference type="NCBI Taxonomy" id="1384056"/>
    <lineage>
        <taxon>Bacteria</taxon>
        <taxon>Pseudomonadati</taxon>
        <taxon>Pseudomonadota</taxon>
        <taxon>Gammaproteobacteria</taxon>
        <taxon>Lysobacterales</taxon>
        <taxon>Lysobacteraceae</taxon>
        <taxon>Arenimonas</taxon>
    </lineage>
</organism>
<evidence type="ECO:0000256" key="2">
    <source>
        <dbReference type="SAM" id="MobiDB-lite"/>
    </source>
</evidence>
<feature type="compositionally biased region" description="Basic and acidic residues" evidence="2">
    <location>
        <begin position="122"/>
        <end position="136"/>
    </location>
</feature>
<comment type="caution">
    <text evidence="3">The sequence shown here is derived from an EMBL/GenBank/DDBJ whole genome shotgun (WGS) entry which is preliminary data.</text>
</comment>
<dbReference type="RefSeq" id="WP_034210944.1">
    <property type="nucleotide sequence ID" value="NZ_AVCK01000012.1"/>
</dbReference>
<protein>
    <recommendedName>
        <fullName evidence="5">Nucleoprotein/polynucleotide-associated enzyme</fullName>
    </recommendedName>
</protein>
<keyword evidence="4" id="KW-1185">Reference proteome</keyword>
<name>A0A091B542_9GAMM</name>
<dbReference type="Proteomes" id="UP000029393">
    <property type="component" value="Unassembled WGS sequence"/>
</dbReference>
<feature type="coiled-coil region" evidence="1">
    <location>
        <begin position="143"/>
        <end position="179"/>
    </location>
</feature>
<evidence type="ECO:0000256" key="1">
    <source>
        <dbReference type="SAM" id="Coils"/>
    </source>
</evidence>
<accession>A0A091B542</accession>
<feature type="region of interest" description="Disordered" evidence="2">
    <location>
        <begin position="1"/>
        <end position="136"/>
    </location>
</feature>
<feature type="compositionally biased region" description="Basic and acidic residues" evidence="2">
    <location>
        <begin position="17"/>
        <end position="27"/>
    </location>
</feature>
<feature type="compositionally biased region" description="Low complexity" evidence="2">
    <location>
        <begin position="102"/>
        <end position="111"/>
    </location>
</feature>
<dbReference type="AlphaFoldDB" id="A0A091B542"/>
<feature type="compositionally biased region" description="Basic and acidic residues" evidence="2">
    <location>
        <begin position="61"/>
        <end position="101"/>
    </location>
</feature>
<reference evidence="3 4" key="1">
    <citation type="submission" date="2013-09" db="EMBL/GenBank/DDBJ databases">
        <title>Genome sequencing of Arenimonas metalli.</title>
        <authorList>
            <person name="Chen F."/>
            <person name="Wang G."/>
        </authorList>
    </citation>
    <scope>NUCLEOTIDE SEQUENCE [LARGE SCALE GENOMIC DNA]</scope>
    <source>
        <strain evidence="3 4">CF5-1</strain>
    </source>
</reference>
<dbReference type="eggNOG" id="COG3122">
    <property type="taxonomic scope" value="Bacteria"/>
</dbReference>
<gene>
    <name evidence="3" type="ORF">N787_00705</name>
</gene>
<proteinExistence type="predicted"/>
<evidence type="ECO:0008006" key="5">
    <source>
        <dbReference type="Google" id="ProtNLM"/>
    </source>
</evidence>
<evidence type="ECO:0000313" key="3">
    <source>
        <dbReference type="EMBL" id="KFN46846.1"/>
    </source>
</evidence>
<sequence length="273" mass="29442">MSNSLREKLMGLGFKAPEPEARPERKPAGRPGEGGQARKPGEHRGGKPGEHRGPRPPGKPGESRGPRGDGKPGESRGPRRDGKPGESRGPRPDGKPGEGRGPRPAGAGEQRTGARRGPGKPGEGRGGKPRSQEEIDLAKAYAIRAQKEKEERIEAERVKQEEARLRREAKAKLAELVKDQGLNDKDADIARHFPYGGKIKRIHVTAAQLKQLNAGELGVLQLDGRYLLVTAALLDEAEKVFAPAVALRVDPNAPAGEDPYADPLYQVPDDLVW</sequence>
<keyword evidence="1" id="KW-0175">Coiled coil</keyword>
<dbReference type="PATRIC" id="fig|1384056.3.peg.771"/>
<evidence type="ECO:0000313" key="4">
    <source>
        <dbReference type="Proteomes" id="UP000029393"/>
    </source>
</evidence>
<dbReference type="EMBL" id="AVCK01000012">
    <property type="protein sequence ID" value="KFN46846.1"/>
    <property type="molecule type" value="Genomic_DNA"/>
</dbReference>
<dbReference type="Pfam" id="PF09831">
    <property type="entry name" value="DUF2058"/>
    <property type="match status" value="1"/>
</dbReference>
<feature type="compositionally biased region" description="Basic and acidic residues" evidence="2">
    <location>
        <begin position="39"/>
        <end position="53"/>
    </location>
</feature>
<dbReference type="InterPro" id="IPR018636">
    <property type="entry name" value="DUF2058"/>
</dbReference>
<dbReference type="OrthoDB" id="5294470at2"/>
<dbReference type="STRING" id="1384056.N787_00705"/>